<sequence>MPRAKKLADGPCRLALKPLACPYWKLDPVRFRCCAKLDKFREIKQVKQHLHRSHSDIYCEKCKVTFGDEGEHEQHLRHSPRECVFTPWVTGVHTITNSQKTQLSKKSAATTVSEQ</sequence>
<keyword evidence="2" id="KW-1185">Reference proteome</keyword>
<comment type="caution">
    <text evidence="1">The sequence shown here is derived from an EMBL/GenBank/DDBJ whole genome shotgun (WGS) entry which is preliminary data.</text>
</comment>
<evidence type="ECO:0000313" key="2">
    <source>
        <dbReference type="Proteomes" id="UP001303889"/>
    </source>
</evidence>
<evidence type="ECO:0000313" key="1">
    <source>
        <dbReference type="EMBL" id="KAK3899758.1"/>
    </source>
</evidence>
<reference evidence="1" key="2">
    <citation type="submission" date="2023-05" db="EMBL/GenBank/DDBJ databases">
        <authorList>
            <consortium name="Lawrence Berkeley National Laboratory"/>
            <person name="Steindorff A."/>
            <person name="Hensen N."/>
            <person name="Bonometti L."/>
            <person name="Westerberg I."/>
            <person name="Brannstrom I.O."/>
            <person name="Guillou S."/>
            <person name="Cros-Aarteil S."/>
            <person name="Calhoun S."/>
            <person name="Haridas S."/>
            <person name="Kuo A."/>
            <person name="Mondo S."/>
            <person name="Pangilinan J."/>
            <person name="Riley R."/>
            <person name="Labutti K."/>
            <person name="Andreopoulos B."/>
            <person name="Lipzen A."/>
            <person name="Chen C."/>
            <person name="Yanf M."/>
            <person name="Daum C."/>
            <person name="Ng V."/>
            <person name="Clum A."/>
            <person name="Ohm R."/>
            <person name="Martin F."/>
            <person name="Silar P."/>
            <person name="Natvig D."/>
            <person name="Lalanne C."/>
            <person name="Gautier V."/>
            <person name="Ament-Velasquez S.L."/>
            <person name="Kruys A."/>
            <person name="Hutchinson M.I."/>
            <person name="Powell A.J."/>
            <person name="Barry K."/>
            <person name="Miller A.N."/>
            <person name="Grigoriev I.V."/>
            <person name="Debuchy R."/>
            <person name="Gladieux P."/>
            <person name="Thoren M.H."/>
            <person name="Johannesson H."/>
        </authorList>
    </citation>
    <scope>NUCLEOTIDE SEQUENCE</scope>
    <source>
        <strain evidence="1">CBS 103.79</strain>
    </source>
</reference>
<dbReference type="PANTHER" id="PTHR38166">
    <property type="entry name" value="C2H2-TYPE DOMAIN-CONTAINING PROTEIN-RELATED"/>
    <property type="match status" value="1"/>
</dbReference>
<accession>A0AAN6MGM5</accession>
<protein>
    <recommendedName>
        <fullName evidence="3">C2H2-type domain-containing protein</fullName>
    </recommendedName>
</protein>
<reference evidence="1" key="1">
    <citation type="journal article" date="2023" name="Mol. Phylogenet. Evol.">
        <title>Genome-scale phylogeny and comparative genomics of the fungal order Sordariales.</title>
        <authorList>
            <person name="Hensen N."/>
            <person name="Bonometti L."/>
            <person name="Westerberg I."/>
            <person name="Brannstrom I.O."/>
            <person name="Guillou S."/>
            <person name="Cros-Aarteil S."/>
            <person name="Calhoun S."/>
            <person name="Haridas S."/>
            <person name="Kuo A."/>
            <person name="Mondo S."/>
            <person name="Pangilinan J."/>
            <person name="Riley R."/>
            <person name="LaButti K."/>
            <person name="Andreopoulos B."/>
            <person name="Lipzen A."/>
            <person name="Chen C."/>
            <person name="Yan M."/>
            <person name="Daum C."/>
            <person name="Ng V."/>
            <person name="Clum A."/>
            <person name="Steindorff A."/>
            <person name="Ohm R.A."/>
            <person name="Martin F."/>
            <person name="Silar P."/>
            <person name="Natvig D.O."/>
            <person name="Lalanne C."/>
            <person name="Gautier V."/>
            <person name="Ament-Velasquez S.L."/>
            <person name="Kruys A."/>
            <person name="Hutchinson M.I."/>
            <person name="Powell A.J."/>
            <person name="Barry K."/>
            <person name="Miller A.N."/>
            <person name="Grigoriev I.V."/>
            <person name="Debuchy R."/>
            <person name="Gladieux P."/>
            <person name="Hiltunen Thoren M."/>
            <person name="Johannesson H."/>
        </authorList>
    </citation>
    <scope>NUCLEOTIDE SEQUENCE</scope>
    <source>
        <strain evidence="1">CBS 103.79</strain>
    </source>
</reference>
<organism evidence="1 2">
    <name type="scientific">Staphylotrichum tortipilum</name>
    <dbReference type="NCBI Taxonomy" id="2831512"/>
    <lineage>
        <taxon>Eukaryota</taxon>
        <taxon>Fungi</taxon>
        <taxon>Dikarya</taxon>
        <taxon>Ascomycota</taxon>
        <taxon>Pezizomycotina</taxon>
        <taxon>Sordariomycetes</taxon>
        <taxon>Sordariomycetidae</taxon>
        <taxon>Sordariales</taxon>
        <taxon>Chaetomiaceae</taxon>
        <taxon>Staphylotrichum</taxon>
    </lineage>
</organism>
<dbReference type="Proteomes" id="UP001303889">
    <property type="component" value="Unassembled WGS sequence"/>
</dbReference>
<dbReference type="EMBL" id="MU855745">
    <property type="protein sequence ID" value="KAK3899758.1"/>
    <property type="molecule type" value="Genomic_DNA"/>
</dbReference>
<gene>
    <name evidence="1" type="ORF">C8A05DRAFT_17861</name>
</gene>
<dbReference type="AlphaFoldDB" id="A0AAN6MGM5"/>
<proteinExistence type="predicted"/>
<evidence type="ECO:0008006" key="3">
    <source>
        <dbReference type="Google" id="ProtNLM"/>
    </source>
</evidence>
<name>A0AAN6MGM5_9PEZI</name>
<dbReference type="PANTHER" id="PTHR38166:SF1">
    <property type="entry name" value="C2H2-TYPE DOMAIN-CONTAINING PROTEIN"/>
    <property type="match status" value="1"/>
</dbReference>